<proteinExistence type="predicted"/>
<dbReference type="Proteomes" id="UP001596513">
    <property type="component" value="Unassembled WGS sequence"/>
</dbReference>
<feature type="compositionally biased region" description="Low complexity" evidence="1">
    <location>
        <begin position="33"/>
        <end position="49"/>
    </location>
</feature>
<dbReference type="PANTHER" id="PTHR37841">
    <property type="entry name" value="GLR2918 PROTEIN"/>
    <property type="match status" value="1"/>
</dbReference>
<feature type="compositionally biased region" description="Pro residues" evidence="1">
    <location>
        <begin position="50"/>
        <end position="62"/>
    </location>
</feature>
<feature type="region of interest" description="Disordered" evidence="1">
    <location>
        <begin position="23"/>
        <end position="67"/>
    </location>
</feature>
<dbReference type="InterPro" id="IPR032774">
    <property type="entry name" value="WG_beta_rep"/>
</dbReference>
<sequence>MEASKAESAARNRELDAKIQQLGQLIEQLNSQPAAAPRPSQPAAAAPASAAPPMPPTAPKPRPWAGFRPAPWAAERLQLLQEWRRRRPQAAMAVAGLATLGLGVWGLSHLGSGPLVPYQENGRWGYAKASGTPVISAQFTAAGPFRDGQAVVAKDGAYGIIDEDGDEVIAPAYDSLNAYHGGYARARVGEAYTFLNEEGEEFDHYYFNARDFAEGRAAVRDYRGWHYITGPDVAEAVPAVFLEAYSFVDGLARVKLPDGYTFITPDYLEDPSTGTKPFGRYAQATDFVGGKAWVMLDGRSFIIDKNGEEVK</sequence>
<evidence type="ECO:0000313" key="3">
    <source>
        <dbReference type="Proteomes" id="UP001596513"/>
    </source>
</evidence>
<evidence type="ECO:0000256" key="1">
    <source>
        <dbReference type="SAM" id="MobiDB-lite"/>
    </source>
</evidence>
<dbReference type="SUPFAM" id="SSF69360">
    <property type="entry name" value="Cell wall binding repeat"/>
    <property type="match status" value="1"/>
</dbReference>
<protein>
    <submittedName>
        <fullName evidence="2">WG repeat-containing protein</fullName>
    </submittedName>
</protein>
<comment type="caution">
    <text evidence="2">The sequence shown here is derived from an EMBL/GenBank/DDBJ whole genome shotgun (WGS) entry which is preliminary data.</text>
</comment>
<gene>
    <name evidence="2" type="ORF">ACFQT0_14155</name>
</gene>
<feature type="compositionally biased region" description="Polar residues" evidence="1">
    <location>
        <begin position="23"/>
        <end position="32"/>
    </location>
</feature>
<dbReference type="PANTHER" id="PTHR37841:SF1">
    <property type="entry name" value="DUF3298 DOMAIN-CONTAINING PROTEIN"/>
    <property type="match status" value="1"/>
</dbReference>
<dbReference type="EMBL" id="JBHTEK010000001">
    <property type="protein sequence ID" value="MFC7668389.1"/>
    <property type="molecule type" value="Genomic_DNA"/>
</dbReference>
<keyword evidence="3" id="KW-1185">Reference proteome</keyword>
<name>A0ABW2U684_9BACT</name>
<evidence type="ECO:0000313" key="2">
    <source>
        <dbReference type="EMBL" id="MFC7668389.1"/>
    </source>
</evidence>
<reference evidence="3" key="1">
    <citation type="journal article" date="2019" name="Int. J. Syst. Evol. Microbiol.">
        <title>The Global Catalogue of Microorganisms (GCM) 10K type strain sequencing project: providing services to taxonomists for standard genome sequencing and annotation.</title>
        <authorList>
            <consortium name="The Broad Institute Genomics Platform"/>
            <consortium name="The Broad Institute Genome Sequencing Center for Infectious Disease"/>
            <person name="Wu L."/>
            <person name="Ma J."/>
        </authorList>
    </citation>
    <scope>NUCLEOTIDE SEQUENCE [LARGE SCALE GENOMIC DNA]</scope>
    <source>
        <strain evidence="3">JCM 19635</strain>
    </source>
</reference>
<organism evidence="2 3">
    <name type="scientific">Hymenobacter humi</name>
    <dbReference type="NCBI Taxonomy" id="1411620"/>
    <lineage>
        <taxon>Bacteria</taxon>
        <taxon>Pseudomonadati</taxon>
        <taxon>Bacteroidota</taxon>
        <taxon>Cytophagia</taxon>
        <taxon>Cytophagales</taxon>
        <taxon>Hymenobacteraceae</taxon>
        <taxon>Hymenobacter</taxon>
    </lineage>
</organism>
<accession>A0ABW2U684</accession>
<dbReference type="RefSeq" id="WP_380203665.1">
    <property type="nucleotide sequence ID" value="NZ_JBHTEK010000001.1"/>
</dbReference>
<dbReference type="Pfam" id="PF14903">
    <property type="entry name" value="WG_beta_rep"/>
    <property type="match status" value="2"/>
</dbReference>